<gene>
    <name evidence="1" type="ORF">IXB28_16070</name>
</gene>
<dbReference type="Proteomes" id="UP001196661">
    <property type="component" value="Unassembled WGS sequence"/>
</dbReference>
<keyword evidence="1" id="KW-0347">Helicase</keyword>
<accession>A0ABS5Y7F7</accession>
<proteinExistence type="predicted"/>
<organism evidence="1 2">
    <name type="scientific">Leptothoe kymatousa TAU-MAC 1615</name>
    <dbReference type="NCBI Taxonomy" id="2364775"/>
    <lineage>
        <taxon>Bacteria</taxon>
        <taxon>Bacillati</taxon>
        <taxon>Cyanobacteriota</taxon>
        <taxon>Cyanophyceae</taxon>
        <taxon>Nodosilineales</taxon>
        <taxon>Cymatolegaceae</taxon>
        <taxon>Leptothoe</taxon>
        <taxon>Leptothoe kymatousa</taxon>
    </lineage>
</organism>
<dbReference type="EMBL" id="JADOER010000016">
    <property type="protein sequence ID" value="MBT9313727.1"/>
    <property type="molecule type" value="Genomic_DNA"/>
</dbReference>
<dbReference type="RefSeq" id="WP_215619614.1">
    <property type="nucleotide sequence ID" value="NZ_JADOER010000016.1"/>
</dbReference>
<sequence length="522" mass="59059">MIEAEVHQLLRQFLRHQGASQWPHHLTMARLVARALRLGRSALLQTGSTAAYRGRYRLSYLMPALVWPGPIVLVLPQAIHQQLVQNEIPTLLQTVPTIKSVHVGDHWPSETFQGLLITTPEAWLSAQLQATGQGHGYGGSGHAFPRDIVTIIDGLDAMVDWVRHELTCSLEDEDWHQLGLAYPSHQASIRDLRVRLTHLAFQHPDNPYSCYLADAEERDLLSQLYDLLAETPLGLEALPHVWQQFRQQFLEQDDGLAWLQLNRDSGQVTLQCVPVNLAEMMGPIWQRQPVVLIGAAVDEDPRAENYRQRLGLEDLTCLRFTPDRHQDGILLYSPDRLPMPNSHEFSNAVLQEIRGLLQLPETRHQPTVILVGDNPLKAQIGSILAAEYGSRVQVERSELAENGILVAGWEFWQDYRLRCPPPGLLIVTTLPIPSLENPLVAGQVAYYKRRRQDWFRLFLLPAALQTLQLAIAPISARQGKVALLDNRINHRSYGRTILETLNPITHSNYLDPNWLAPMNQAL</sequence>
<protein>
    <submittedName>
        <fullName evidence="1">ATP-dependent DNA helicase</fullName>
    </submittedName>
</protein>
<keyword evidence="2" id="KW-1185">Reference proteome</keyword>
<name>A0ABS5Y7F7_9CYAN</name>
<keyword evidence="1" id="KW-0067">ATP-binding</keyword>
<keyword evidence="1" id="KW-0547">Nucleotide-binding</keyword>
<evidence type="ECO:0000313" key="1">
    <source>
        <dbReference type="EMBL" id="MBT9313727.1"/>
    </source>
</evidence>
<reference evidence="1 2" key="1">
    <citation type="journal article" date="2021" name="Mar. Drugs">
        <title>Genome Reduction and Secondary Metabolism of the Marine Sponge-Associated Cyanobacterium Leptothoe.</title>
        <authorList>
            <person name="Konstantinou D."/>
            <person name="Popin R.V."/>
            <person name="Fewer D.P."/>
            <person name="Sivonen K."/>
            <person name="Gkelis S."/>
        </authorList>
    </citation>
    <scope>NUCLEOTIDE SEQUENCE [LARGE SCALE GENOMIC DNA]</scope>
    <source>
        <strain evidence="1 2">TAU-MAC 1615</strain>
    </source>
</reference>
<keyword evidence="1" id="KW-0378">Hydrolase</keyword>
<comment type="caution">
    <text evidence="1">The sequence shown here is derived from an EMBL/GenBank/DDBJ whole genome shotgun (WGS) entry which is preliminary data.</text>
</comment>
<evidence type="ECO:0000313" key="2">
    <source>
        <dbReference type="Proteomes" id="UP001196661"/>
    </source>
</evidence>
<dbReference type="GO" id="GO:0004386">
    <property type="term" value="F:helicase activity"/>
    <property type="evidence" value="ECO:0007669"/>
    <property type="project" value="UniProtKB-KW"/>
</dbReference>